<accession>A0A9W9HM93</accession>
<dbReference type="OrthoDB" id="4359740at2759"/>
<dbReference type="Proteomes" id="UP001147746">
    <property type="component" value="Unassembled WGS sequence"/>
</dbReference>
<comment type="caution">
    <text evidence="2">The sequence shown here is derived from an EMBL/GenBank/DDBJ whole genome shotgun (WGS) entry which is preliminary data.</text>
</comment>
<evidence type="ECO:0000313" key="2">
    <source>
        <dbReference type="EMBL" id="KAJ5325097.1"/>
    </source>
</evidence>
<reference evidence="2" key="2">
    <citation type="journal article" date="2023" name="IMA Fungus">
        <title>Comparative genomic study of the Penicillium genus elucidates a diverse pangenome and 15 lateral gene transfer events.</title>
        <authorList>
            <person name="Petersen C."/>
            <person name="Sorensen T."/>
            <person name="Nielsen M.R."/>
            <person name="Sondergaard T.E."/>
            <person name="Sorensen J.L."/>
            <person name="Fitzpatrick D.A."/>
            <person name="Frisvad J.C."/>
            <person name="Nielsen K.L."/>
        </authorList>
    </citation>
    <scope>NUCLEOTIDE SEQUENCE</scope>
    <source>
        <strain evidence="2">IBT 21472</strain>
    </source>
</reference>
<organism evidence="2 3">
    <name type="scientific">Penicillium atrosanguineum</name>
    <dbReference type="NCBI Taxonomy" id="1132637"/>
    <lineage>
        <taxon>Eukaryota</taxon>
        <taxon>Fungi</taxon>
        <taxon>Dikarya</taxon>
        <taxon>Ascomycota</taxon>
        <taxon>Pezizomycotina</taxon>
        <taxon>Eurotiomycetes</taxon>
        <taxon>Eurotiomycetidae</taxon>
        <taxon>Eurotiales</taxon>
        <taxon>Aspergillaceae</taxon>
        <taxon>Penicillium</taxon>
    </lineage>
</organism>
<keyword evidence="1" id="KW-0732">Signal</keyword>
<sequence>MVSFGRFYLWAICLFAQTSVAQNAPETTKEAKLLHARAELSYWQNWASIGGTYYGPTVASLGVVVAAYIATKSNSDSCSTNIDIVEKSSKRDYRATDVEAMTNGLANEGYLPFGEWVDYKNGTQTFDGYFSNGEFRIENPYIRGNYTGALFAVEGGSSGNLYQRTIWSHKKFALEYHSHTGTCKTRLTKKQLEKAAKAQIENMSDYEYSCCCWTYTGGHGWYGEVKLMDVDSGDVFSGSCFDRTCNAT</sequence>
<dbReference type="EMBL" id="JAPZBO010000002">
    <property type="protein sequence ID" value="KAJ5325097.1"/>
    <property type="molecule type" value="Genomic_DNA"/>
</dbReference>
<feature type="signal peptide" evidence="1">
    <location>
        <begin position="1"/>
        <end position="21"/>
    </location>
</feature>
<protein>
    <submittedName>
        <fullName evidence="2">Uncharacterized protein</fullName>
    </submittedName>
</protein>
<gene>
    <name evidence="2" type="ORF">N7476_003697</name>
</gene>
<name>A0A9W9HM93_9EURO</name>
<feature type="chain" id="PRO_5041155188" evidence="1">
    <location>
        <begin position="22"/>
        <end position="248"/>
    </location>
</feature>
<reference evidence="2" key="1">
    <citation type="submission" date="2022-12" db="EMBL/GenBank/DDBJ databases">
        <authorList>
            <person name="Petersen C."/>
        </authorList>
    </citation>
    <scope>NUCLEOTIDE SEQUENCE</scope>
    <source>
        <strain evidence="2">IBT 21472</strain>
    </source>
</reference>
<dbReference type="AlphaFoldDB" id="A0A9W9HM93"/>
<evidence type="ECO:0000313" key="3">
    <source>
        <dbReference type="Proteomes" id="UP001147746"/>
    </source>
</evidence>
<keyword evidence="3" id="KW-1185">Reference proteome</keyword>
<evidence type="ECO:0000256" key="1">
    <source>
        <dbReference type="SAM" id="SignalP"/>
    </source>
</evidence>
<proteinExistence type="predicted"/>